<evidence type="ECO:0000313" key="3">
    <source>
        <dbReference type="EMBL" id="VVD01435.1"/>
    </source>
</evidence>
<proteinExistence type="predicted"/>
<feature type="chain" id="PRO_5022977760" description="Kazal-like domain-containing protein" evidence="1">
    <location>
        <begin position="17"/>
        <end position="380"/>
    </location>
</feature>
<dbReference type="Proteomes" id="UP000324832">
    <property type="component" value="Unassembled WGS sequence"/>
</dbReference>
<dbReference type="InterPro" id="IPR036058">
    <property type="entry name" value="Kazal_dom_sf"/>
</dbReference>
<reference evidence="3 4" key="1">
    <citation type="submission" date="2017-07" db="EMBL/GenBank/DDBJ databases">
        <authorList>
            <person name="Talla V."/>
            <person name="Backstrom N."/>
        </authorList>
    </citation>
    <scope>NUCLEOTIDE SEQUENCE [LARGE SCALE GENOMIC DNA]</scope>
</reference>
<protein>
    <recommendedName>
        <fullName evidence="2">Kazal-like domain-containing protein</fullName>
    </recommendedName>
</protein>
<keyword evidence="1" id="KW-0732">Signal</keyword>
<dbReference type="Gene3D" id="3.30.60.30">
    <property type="match status" value="1"/>
</dbReference>
<keyword evidence="4" id="KW-1185">Reference proteome</keyword>
<evidence type="ECO:0000259" key="2">
    <source>
        <dbReference type="Pfam" id="PF07648"/>
    </source>
</evidence>
<evidence type="ECO:0000313" key="4">
    <source>
        <dbReference type="Proteomes" id="UP000324832"/>
    </source>
</evidence>
<organism evidence="3 4">
    <name type="scientific">Leptidea sinapis</name>
    <dbReference type="NCBI Taxonomy" id="189913"/>
    <lineage>
        <taxon>Eukaryota</taxon>
        <taxon>Metazoa</taxon>
        <taxon>Ecdysozoa</taxon>
        <taxon>Arthropoda</taxon>
        <taxon>Hexapoda</taxon>
        <taxon>Insecta</taxon>
        <taxon>Pterygota</taxon>
        <taxon>Neoptera</taxon>
        <taxon>Endopterygota</taxon>
        <taxon>Lepidoptera</taxon>
        <taxon>Glossata</taxon>
        <taxon>Ditrysia</taxon>
        <taxon>Papilionoidea</taxon>
        <taxon>Pieridae</taxon>
        <taxon>Dismorphiinae</taxon>
        <taxon>Leptidea</taxon>
    </lineage>
</organism>
<dbReference type="AlphaFoldDB" id="A0A5E4QTX6"/>
<feature type="domain" description="Kazal-like" evidence="2">
    <location>
        <begin position="279"/>
        <end position="310"/>
    </location>
</feature>
<feature type="signal peptide" evidence="1">
    <location>
        <begin position="1"/>
        <end position="16"/>
    </location>
</feature>
<evidence type="ECO:0000256" key="1">
    <source>
        <dbReference type="SAM" id="SignalP"/>
    </source>
</evidence>
<name>A0A5E4QTX6_9NEOP</name>
<dbReference type="SUPFAM" id="SSF100895">
    <property type="entry name" value="Kazal-type serine protease inhibitors"/>
    <property type="match status" value="1"/>
</dbReference>
<dbReference type="InterPro" id="IPR002350">
    <property type="entry name" value="Kazal_dom"/>
</dbReference>
<gene>
    <name evidence="3" type="ORF">LSINAPIS_LOCUS11854</name>
</gene>
<accession>A0A5E4QTX6</accession>
<feature type="domain" description="Kazal-like" evidence="2">
    <location>
        <begin position="110"/>
        <end position="151"/>
    </location>
</feature>
<sequence>MKLYLILFPIVTRVISDDLEKIKYCADLSCTEYGSGKVCGVREDERGVRLKIFKNECELLKYGCSVDESDAFGLISMKHCLQNADNITDGDEFNINKLNIRSNVYNVYNNCEENCNNNENNEVCGITEDGEGYRVRLFYNKCELDKYNCNNINFFTQTDHFICSPTNHTNNLNDSTKKYNEIIDGYDDDIVQQIAKFKNLVVVKSGFLNGNNNVNDTIDNFFAATHVFDLPVEEVNAPERRMLIKHAGPIHVFKPWIEIPKKKYNDTIHRPTLSTCYHKCPFKCPDTYAPVCGVPGIVAREPSLMFQNHCFMDVAQSYIESSFLFCLGDAMNAMFRFLPAIRTLQRMGRLKKKGVFHAKINNFRFFSNHGFGAGRPKFMG</sequence>
<dbReference type="EMBL" id="FZQP02005333">
    <property type="protein sequence ID" value="VVD01435.1"/>
    <property type="molecule type" value="Genomic_DNA"/>
</dbReference>
<dbReference type="Pfam" id="PF07648">
    <property type="entry name" value="Kazal_2"/>
    <property type="match status" value="2"/>
</dbReference>